<dbReference type="AlphaFoldDB" id="T0RIX5"/>
<dbReference type="GO" id="GO:0004467">
    <property type="term" value="F:long-chain fatty acid-CoA ligase activity"/>
    <property type="evidence" value="ECO:0007669"/>
    <property type="project" value="TreeGrafter"/>
</dbReference>
<dbReference type="PANTHER" id="PTHR43272">
    <property type="entry name" value="LONG-CHAIN-FATTY-ACID--COA LIGASE"/>
    <property type="match status" value="1"/>
</dbReference>
<evidence type="ECO:0000313" key="5">
    <source>
        <dbReference type="Proteomes" id="UP000030762"/>
    </source>
</evidence>
<name>T0RIX5_SAPDV</name>
<dbReference type="GO" id="GO:0016020">
    <property type="term" value="C:membrane"/>
    <property type="evidence" value="ECO:0007669"/>
    <property type="project" value="TreeGrafter"/>
</dbReference>
<evidence type="ECO:0000256" key="3">
    <source>
        <dbReference type="ARBA" id="ARBA00023098"/>
    </source>
</evidence>
<gene>
    <name evidence="4" type="ORF">SDRG_10075</name>
</gene>
<dbReference type="PANTHER" id="PTHR43272:SF32">
    <property type="entry name" value="AMP-DEPENDENT SYNTHETASE_LIGASE DOMAIN-CONTAINING PROTEIN"/>
    <property type="match status" value="1"/>
</dbReference>
<dbReference type="GeneID" id="19950802"/>
<dbReference type="Proteomes" id="UP000030762">
    <property type="component" value="Unassembled WGS sequence"/>
</dbReference>
<dbReference type="SUPFAM" id="SSF56801">
    <property type="entry name" value="Acetyl-CoA synthetase-like"/>
    <property type="match status" value="1"/>
</dbReference>
<accession>T0RIX5</accession>
<keyword evidence="3" id="KW-0443">Lipid metabolism</keyword>
<dbReference type="eggNOG" id="KOG1256">
    <property type="taxonomic scope" value="Eukaryota"/>
</dbReference>
<protein>
    <submittedName>
        <fullName evidence="4">Uncharacterized protein</fullName>
    </submittedName>
</protein>
<dbReference type="GO" id="GO:0005783">
    <property type="term" value="C:endoplasmic reticulum"/>
    <property type="evidence" value="ECO:0007669"/>
    <property type="project" value="TreeGrafter"/>
</dbReference>
<sequence>MGLSECTGLAFFNYPHKWKRASLGAYAFGTHEVKTDPTTSEILMRGRHVMMGYLNNAAATAGAMDADGFLHTGDCGAIDVDGFAYITGRLKELIITAGGENVPPVLIENMTPTLKLKRNVVADKYAAEIDAMYLDEV</sequence>
<proteinExistence type="predicted"/>
<evidence type="ECO:0000256" key="1">
    <source>
        <dbReference type="ARBA" id="ARBA00022598"/>
    </source>
</evidence>
<dbReference type="EMBL" id="JH767164">
    <property type="protein sequence ID" value="EQC32328.1"/>
    <property type="molecule type" value="Genomic_DNA"/>
</dbReference>
<dbReference type="InParanoid" id="T0RIX5"/>
<evidence type="ECO:0000256" key="2">
    <source>
        <dbReference type="ARBA" id="ARBA00022832"/>
    </source>
</evidence>
<keyword evidence="1" id="KW-0436">Ligase</keyword>
<keyword evidence="2" id="KW-0276">Fatty acid metabolism</keyword>
<dbReference type="OrthoDB" id="3633556at2759"/>
<dbReference type="RefSeq" id="XP_008614269.1">
    <property type="nucleotide sequence ID" value="XM_008616047.1"/>
</dbReference>
<evidence type="ECO:0000313" key="4">
    <source>
        <dbReference type="EMBL" id="EQC32328.1"/>
    </source>
</evidence>
<organism evidence="4 5">
    <name type="scientific">Saprolegnia diclina (strain VS20)</name>
    <dbReference type="NCBI Taxonomy" id="1156394"/>
    <lineage>
        <taxon>Eukaryota</taxon>
        <taxon>Sar</taxon>
        <taxon>Stramenopiles</taxon>
        <taxon>Oomycota</taxon>
        <taxon>Saprolegniomycetes</taxon>
        <taxon>Saprolegniales</taxon>
        <taxon>Saprolegniaceae</taxon>
        <taxon>Saprolegnia</taxon>
    </lineage>
</organism>
<reference evidence="4 5" key="1">
    <citation type="submission" date="2012-04" db="EMBL/GenBank/DDBJ databases">
        <title>The Genome Sequence of Saprolegnia declina VS20.</title>
        <authorList>
            <consortium name="The Broad Institute Genome Sequencing Platform"/>
            <person name="Russ C."/>
            <person name="Nusbaum C."/>
            <person name="Tyler B."/>
            <person name="van West P."/>
            <person name="Dieguez-Uribeondo J."/>
            <person name="de Bruijn I."/>
            <person name="Tripathy S."/>
            <person name="Jiang R."/>
            <person name="Young S.K."/>
            <person name="Zeng Q."/>
            <person name="Gargeya S."/>
            <person name="Fitzgerald M."/>
            <person name="Haas B."/>
            <person name="Abouelleil A."/>
            <person name="Alvarado L."/>
            <person name="Arachchi H.M."/>
            <person name="Berlin A."/>
            <person name="Chapman S.B."/>
            <person name="Goldberg J."/>
            <person name="Griggs A."/>
            <person name="Gujja S."/>
            <person name="Hansen M."/>
            <person name="Howarth C."/>
            <person name="Imamovic A."/>
            <person name="Larimer J."/>
            <person name="McCowen C."/>
            <person name="Montmayeur A."/>
            <person name="Murphy C."/>
            <person name="Neiman D."/>
            <person name="Pearson M."/>
            <person name="Priest M."/>
            <person name="Roberts A."/>
            <person name="Saif S."/>
            <person name="Shea T."/>
            <person name="Sisk P."/>
            <person name="Sykes S."/>
            <person name="Wortman J."/>
            <person name="Nusbaum C."/>
            <person name="Birren B."/>
        </authorList>
    </citation>
    <scope>NUCLEOTIDE SEQUENCE [LARGE SCALE GENOMIC DNA]</scope>
    <source>
        <strain evidence="4 5">VS20</strain>
    </source>
</reference>
<dbReference type="VEuPathDB" id="FungiDB:SDRG_10075"/>
<dbReference type="InterPro" id="IPR042099">
    <property type="entry name" value="ANL_N_sf"/>
</dbReference>
<dbReference type="STRING" id="1156394.T0RIX5"/>
<dbReference type="Gene3D" id="3.40.50.12780">
    <property type="entry name" value="N-terminal domain of ligase-like"/>
    <property type="match status" value="1"/>
</dbReference>
<keyword evidence="5" id="KW-1185">Reference proteome</keyword>